<sequence length="101" mass="11964">MFQSKNNRYVTRSVDNTVPIETQFFLWSLIDEQVQNGNTLDYFQKFELKATEKGQEILHSQEEPQWSQVTVMAVPSECCINKTIWVIDSDDYQTMLFPEEY</sequence>
<dbReference type="Pfam" id="PF06124">
    <property type="entry name" value="DUF960"/>
    <property type="match status" value="1"/>
</dbReference>
<name>A0A143YG89_9LACT</name>
<dbReference type="OrthoDB" id="1756859at2"/>
<dbReference type="Proteomes" id="UP000076878">
    <property type="component" value="Unassembled WGS sequence"/>
</dbReference>
<dbReference type="RefSeq" id="WP_068621777.1">
    <property type="nucleotide sequence ID" value="NZ_FJNB01000004.1"/>
</dbReference>
<dbReference type="Proteomes" id="UP000199280">
    <property type="component" value="Unassembled WGS sequence"/>
</dbReference>
<dbReference type="STRING" id="640938.TR210_782"/>
<protein>
    <submittedName>
        <fullName evidence="1">Uncharacterized protein</fullName>
    </submittedName>
</protein>
<evidence type="ECO:0000313" key="2">
    <source>
        <dbReference type="EMBL" id="SEI84948.1"/>
    </source>
</evidence>
<reference evidence="2 4" key="2">
    <citation type="submission" date="2016-10" db="EMBL/GenBank/DDBJ databases">
        <authorList>
            <person name="Varghese N."/>
            <person name="Submissions S."/>
        </authorList>
    </citation>
    <scope>NUCLEOTIDE SEQUENCE [LARGE SCALE GENOMIC DNA]</scope>
    <source>
        <strain evidence="2 4">DSM 22150</strain>
    </source>
</reference>
<dbReference type="EMBL" id="FNYT01000004">
    <property type="protein sequence ID" value="SEI84948.1"/>
    <property type="molecule type" value="Genomic_DNA"/>
</dbReference>
<dbReference type="InterPro" id="IPR009303">
    <property type="entry name" value="DUF960"/>
</dbReference>
<evidence type="ECO:0000313" key="4">
    <source>
        <dbReference type="Proteomes" id="UP000199280"/>
    </source>
</evidence>
<reference evidence="1 3" key="1">
    <citation type="submission" date="2016-02" db="EMBL/GenBank/DDBJ databases">
        <authorList>
            <person name="Wen L."/>
            <person name="He K."/>
            <person name="Yang H."/>
        </authorList>
    </citation>
    <scope>NUCLEOTIDE SEQUENCE [LARGE SCALE GENOMIC DNA]</scope>
    <source>
        <strain evidence="1">Trichococcus_R210</strain>
    </source>
</reference>
<gene>
    <name evidence="2" type="ORF">SAMN05216375_10474</name>
    <name evidence="1" type="ORF">TR210_782</name>
</gene>
<proteinExistence type="predicted"/>
<dbReference type="EMBL" id="FJNB01000004">
    <property type="protein sequence ID" value="CZQ89269.1"/>
    <property type="molecule type" value="Genomic_DNA"/>
</dbReference>
<dbReference type="AlphaFoldDB" id="A0A143YG89"/>
<keyword evidence="4" id="KW-1185">Reference proteome</keyword>
<dbReference type="Gene3D" id="3.10.450.150">
    <property type="entry name" value="enterococcus faecalis protein"/>
    <property type="match status" value="1"/>
</dbReference>
<organism evidence="1 3">
    <name type="scientific">Trichococcus ilyis</name>
    <dbReference type="NCBI Taxonomy" id="640938"/>
    <lineage>
        <taxon>Bacteria</taxon>
        <taxon>Bacillati</taxon>
        <taxon>Bacillota</taxon>
        <taxon>Bacilli</taxon>
        <taxon>Lactobacillales</taxon>
        <taxon>Carnobacteriaceae</taxon>
        <taxon>Trichococcus</taxon>
    </lineage>
</organism>
<evidence type="ECO:0000313" key="1">
    <source>
        <dbReference type="EMBL" id="CZQ89269.1"/>
    </source>
</evidence>
<evidence type="ECO:0000313" key="3">
    <source>
        <dbReference type="Proteomes" id="UP000076878"/>
    </source>
</evidence>
<accession>A0A143YG89</accession>